<evidence type="ECO:0000313" key="6">
    <source>
        <dbReference type="EnsemblMetazoa" id="ACHR005584-PA"/>
    </source>
</evidence>
<keyword evidence="1" id="KW-0479">Metal-binding</keyword>
<evidence type="ECO:0000256" key="3">
    <source>
        <dbReference type="ARBA" id="ARBA00022833"/>
    </source>
</evidence>
<protein>
    <recommendedName>
        <fullName evidence="5">CHHC U11-48K-type domain-containing protein</fullName>
    </recommendedName>
</protein>
<dbReference type="InterPro" id="IPR022776">
    <property type="entry name" value="TRM13/UPF0224_CHHC_Znf_dom"/>
</dbReference>
<feature type="compositionally biased region" description="Basic and acidic residues" evidence="4">
    <location>
        <begin position="211"/>
        <end position="230"/>
    </location>
</feature>
<dbReference type="VEuPathDB" id="VectorBase:ACHR005584"/>
<accession>A0A182K499</accession>
<evidence type="ECO:0000259" key="5">
    <source>
        <dbReference type="PROSITE" id="PS51800"/>
    </source>
</evidence>
<keyword evidence="3" id="KW-0862">Zinc</keyword>
<dbReference type="PROSITE" id="PS51800">
    <property type="entry name" value="ZF_CHHC_U11_48K"/>
    <property type="match status" value="2"/>
</dbReference>
<sequence length="376" mass="43172">MSNLKQCPFDVTHLVEGKSFPMHLVKCQRQHPHIKLAKCHLDTSHLMREEELQQHMKTCPSREQLDLYKYNLTTAASSLVSSMPDPADDLIINTTGPSKRRGGGGVTSSTTVGRTLMDDSECWDDSACKAYNPLESCLSKKNENSAFILPKVNQFVEQSTAAAVLKKERRSNAGDGEKVKPEPSSDEDFGSSMLNERQNDLEQFGMRRNTLHGEMEGRVGDRYREIKKEPSSSPSNGSRDRDDRNSGERPNSHRYEAGERSAYNRRSDSSGYRDRERHRYDRRNDGYSSRDRYERPGSYNNYDYSDSRNRRDGYDSVSKSYQGYGRHSEDNSSHRSAGNERYNPYGRSYQSQDNRTRRTGDFSERGDEYPQKHPKH</sequence>
<feature type="compositionally biased region" description="Basic and acidic residues" evidence="4">
    <location>
        <begin position="354"/>
        <end position="376"/>
    </location>
</feature>
<dbReference type="InterPro" id="IPR036236">
    <property type="entry name" value="Znf_C2H2_sf"/>
</dbReference>
<reference evidence="7" key="1">
    <citation type="submission" date="2013-03" db="EMBL/GenBank/DDBJ databases">
        <title>The Genome Sequence of Anopheles christyi ACHKN1017.</title>
        <authorList>
            <consortium name="The Broad Institute Genomics Platform"/>
            <person name="Neafsey D.E."/>
            <person name="Besansky N."/>
            <person name="Walker B."/>
            <person name="Young S.K."/>
            <person name="Zeng Q."/>
            <person name="Gargeya S."/>
            <person name="Fitzgerald M."/>
            <person name="Haas B."/>
            <person name="Abouelleil A."/>
            <person name="Allen A.W."/>
            <person name="Alvarado L."/>
            <person name="Arachchi H.M."/>
            <person name="Berlin A.M."/>
            <person name="Chapman S.B."/>
            <person name="Gainer-Dewar J."/>
            <person name="Goldberg J."/>
            <person name="Griggs A."/>
            <person name="Gujja S."/>
            <person name="Hansen M."/>
            <person name="Howarth C."/>
            <person name="Imamovic A."/>
            <person name="Ireland A."/>
            <person name="Larimer J."/>
            <person name="McCowan C."/>
            <person name="Murphy C."/>
            <person name="Pearson M."/>
            <person name="Poon T.W."/>
            <person name="Priest M."/>
            <person name="Roberts A."/>
            <person name="Saif S."/>
            <person name="Shea T."/>
            <person name="Sisk P."/>
            <person name="Sykes S."/>
            <person name="Wortman J."/>
            <person name="Nusbaum C."/>
            <person name="Birren B."/>
        </authorList>
    </citation>
    <scope>NUCLEOTIDE SEQUENCE [LARGE SCALE GENOMIC DNA]</scope>
    <source>
        <strain evidence="7">ACHKN1017</strain>
    </source>
</reference>
<evidence type="ECO:0000256" key="1">
    <source>
        <dbReference type="ARBA" id="ARBA00022723"/>
    </source>
</evidence>
<evidence type="ECO:0000256" key="2">
    <source>
        <dbReference type="ARBA" id="ARBA00022771"/>
    </source>
</evidence>
<dbReference type="SUPFAM" id="SSF57667">
    <property type="entry name" value="beta-beta-alpha zinc fingers"/>
    <property type="match status" value="1"/>
</dbReference>
<dbReference type="GO" id="GO:0008270">
    <property type="term" value="F:zinc ion binding"/>
    <property type="evidence" value="ECO:0007669"/>
    <property type="project" value="UniProtKB-KW"/>
</dbReference>
<name>A0A182K499_9DIPT</name>
<feature type="domain" description="CHHC U11-48K-type" evidence="5">
    <location>
        <begin position="36"/>
        <end position="63"/>
    </location>
</feature>
<feature type="compositionally biased region" description="Basic and acidic residues" evidence="4">
    <location>
        <begin position="238"/>
        <end position="259"/>
    </location>
</feature>
<reference evidence="6" key="2">
    <citation type="submission" date="2020-05" db="UniProtKB">
        <authorList>
            <consortium name="EnsemblMetazoa"/>
        </authorList>
    </citation>
    <scope>IDENTIFICATION</scope>
    <source>
        <strain evidence="6">ACHKN1017</strain>
    </source>
</reference>
<feature type="compositionally biased region" description="Basic and acidic residues" evidence="4">
    <location>
        <begin position="265"/>
        <end position="295"/>
    </location>
</feature>
<dbReference type="Pfam" id="PF05253">
    <property type="entry name" value="zf-U11-48K"/>
    <property type="match status" value="2"/>
</dbReference>
<proteinExistence type="predicted"/>
<feature type="region of interest" description="Disordered" evidence="4">
    <location>
        <begin position="205"/>
        <end position="376"/>
    </location>
</feature>
<keyword evidence="7" id="KW-1185">Reference proteome</keyword>
<feature type="domain" description="CHHC U11-48K-type" evidence="5">
    <location>
        <begin position="4"/>
        <end position="31"/>
    </location>
</feature>
<feature type="compositionally biased region" description="Basic and acidic residues" evidence="4">
    <location>
        <begin position="305"/>
        <end position="314"/>
    </location>
</feature>
<dbReference type="Proteomes" id="UP000075881">
    <property type="component" value="Unassembled WGS sequence"/>
</dbReference>
<feature type="compositionally biased region" description="Basic and acidic residues" evidence="4">
    <location>
        <begin position="170"/>
        <end position="183"/>
    </location>
</feature>
<organism evidence="6 7">
    <name type="scientific">Anopheles christyi</name>
    <dbReference type="NCBI Taxonomy" id="43041"/>
    <lineage>
        <taxon>Eukaryota</taxon>
        <taxon>Metazoa</taxon>
        <taxon>Ecdysozoa</taxon>
        <taxon>Arthropoda</taxon>
        <taxon>Hexapoda</taxon>
        <taxon>Insecta</taxon>
        <taxon>Pterygota</taxon>
        <taxon>Neoptera</taxon>
        <taxon>Endopterygota</taxon>
        <taxon>Diptera</taxon>
        <taxon>Nematocera</taxon>
        <taxon>Culicoidea</taxon>
        <taxon>Culicidae</taxon>
        <taxon>Anophelinae</taxon>
        <taxon>Anopheles</taxon>
    </lineage>
</organism>
<dbReference type="STRING" id="43041.A0A182K499"/>
<feature type="region of interest" description="Disordered" evidence="4">
    <location>
        <begin position="167"/>
        <end position="192"/>
    </location>
</feature>
<dbReference type="AlphaFoldDB" id="A0A182K499"/>
<keyword evidence="2" id="KW-0863">Zinc-finger</keyword>
<evidence type="ECO:0000313" key="7">
    <source>
        <dbReference type="Proteomes" id="UP000075881"/>
    </source>
</evidence>
<evidence type="ECO:0000256" key="4">
    <source>
        <dbReference type="SAM" id="MobiDB-lite"/>
    </source>
</evidence>
<dbReference type="EnsemblMetazoa" id="ACHR005584-RA">
    <property type="protein sequence ID" value="ACHR005584-PA"/>
    <property type="gene ID" value="ACHR005584"/>
</dbReference>